<name>A0A1I5RS41_9BACT</name>
<accession>A0A1I5RS41</accession>
<evidence type="ECO:0000313" key="3">
    <source>
        <dbReference type="Proteomes" id="UP000199227"/>
    </source>
</evidence>
<reference evidence="2 3" key="1">
    <citation type="submission" date="2016-10" db="EMBL/GenBank/DDBJ databases">
        <authorList>
            <person name="de Groot N.N."/>
        </authorList>
    </citation>
    <scope>NUCLEOTIDE SEQUENCE [LARGE SCALE GENOMIC DNA]</scope>
    <source>
        <strain evidence="2 3">EP1-55-1</strain>
    </source>
</reference>
<dbReference type="Gene3D" id="1.20.5.170">
    <property type="match status" value="1"/>
</dbReference>
<dbReference type="STRING" id="223786.SAMN05216234_12836"/>
<dbReference type="GO" id="GO:0003690">
    <property type="term" value="F:double-stranded DNA binding"/>
    <property type="evidence" value="ECO:0007669"/>
    <property type="project" value="InterPro"/>
</dbReference>
<organism evidence="2 3">
    <name type="scientific">Hydrogenimonas thermophila</name>
    <dbReference type="NCBI Taxonomy" id="223786"/>
    <lineage>
        <taxon>Bacteria</taxon>
        <taxon>Pseudomonadati</taxon>
        <taxon>Campylobacterota</taxon>
        <taxon>Epsilonproteobacteria</taxon>
        <taxon>Campylobacterales</taxon>
        <taxon>Hydrogenimonadaceae</taxon>
        <taxon>Hydrogenimonas</taxon>
    </lineage>
</organism>
<dbReference type="AlphaFoldDB" id="A0A1I5RS41"/>
<dbReference type="EMBL" id="FOXB01000028">
    <property type="protein sequence ID" value="SFP61328.1"/>
    <property type="molecule type" value="Genomic_DNA"/>
</dbReference>
<dbReference type="Pfam" id="PF07352">
    <property type="entry name" value="Phage_Mu_Gam"/>
    <property type="match status" value="1"/>
</dbReference>
<keyword evidence="1" id="KW-0175">Coiled coil</keyword>
<proteinExistence type="predicted"/>
<dbReference type="GO" id="GO:0042262">
    <property type="term" value="P:DNA protection"/>
    <property type="evidence" value="ECO:0007669"/>
    <property type="project" value="InterPro"/>
</dbReference>
<evidence type="ECO:0000313" key="2">
    <source>
        <dbReference type="EMBL" id="SFP61328.1"/>
    </source>
</evidence>
<feature type="coiled-coil region" evidence="1">
    <location>
        <begin position="10"/>
        <end position="44"/>
    </location>
</feature>
<dbReference type="Proteomes" id="UP000199227">
    <property type="component" value="Unassembled WGS sequence"/>
</dbReference>
<gene>
    <name evidence="2" type="ORF">SAMN05216234_12836</name>
</gene>
<keyword evidence="3" id="KW-1185">Reference proteome</keyword>
<dbReference type="RefSeq" id="WP_177202029.1">
    <property type="nucleotide sequence ID" value="NZ_FOXB01000028.1"/>
</dbReference>
<dbReference type="InterPro" id="IPR009951">
    <property type="entry name" value="Host-nuc_inhib_Gam"/>
</dbReference>
<dbReference type="SUPFAM" id="SSF161266">
    <property type="entry name" value="Gam-like"/>
    <property type="match status" value="1"/>
</dbReference>
<evidence type="ECO:0000256" key="1">
    <source>
        <dbReference type="SAM" id="Coils"/>
    </source>
</evidence>
<sequence length="160" mass="18258">MQEIKNWDDVDAALKQLASLEVKRNEVEGELNEKLNALKEEAKKQVAPILEQIKHLTKLVELFAASKKDEFAKKRTKELTFGKVGFRLVTSVSVPRDKAKVEALLKSLKAYGLSDCITFVEKPDKEKLKELDDTTLVKLGLEKKVKDSFRVEPYLEKVKE</sequence>
<protein>
    <submittedName>
        <fullName evidence="2">Mu-like prophage host-nuclease inhibitor protein Gam</fullName>
    </submittedName>
</protein>